<keyword evidence="3" id="KW-1185">Reference proteome</keyword>
<name>A0ABQ5TE30_9BACI</name>
<evidence type="ECO:0008006" key="4">
    <source>
        <dbReference type="Google" id="ProtNLM"/>
    </source>
</evidence>
<dbReference type="EMBL" id="BSKO01000001">
    <property type="protein sequence ID" value="GLO65046.1"/>
    <property type="molecule type" value="Genomic_DNA"/>
</dbReference>
<evidence type="ECO:0000313" key="3">
    <source>
        <dbReference type="Proteomes" id="UP001275436"/>
    </source>
</evidence>
<feature type="transmembrane region" description="Helical" evidence="1">
    <location>
        <begin position="20"/>
        <end position="37"/>
    </location>
</feature>
<protein>
    <recommendedName>
        <fullName evidence="4">PrgI family protein</fullName>
    </recommendedName>
</protein>
<accession>A0ABQ5TE30</accession>
<gene>
    <name evidence="2" type="ORF">MACH08_08300</name>
</gene>
<keyword evidence="1" id="KW-0812">Transmembrane</keyword>
<comment type="caution">
    <text evidence="2">The sequence shown here is derived from an EMBL/GenBank/DDBJ whole genome shotgun (WGS) entry which is preliminary data.</text>
</comment>
<evidence type="ECO:0000313" key="2">
    <source>
        <dbReference type="EMBL" id="GLO65046.1"/>
    </source>
</evidence>
<dbReference type="RefSeq" id="WP_200411856.1">
    <property type="nucleotide sequence ID" value="NZ_BSKO01000001.1"/>
</dbReference>
<proteinExistence type="predicted"/>
<reference evidence="2 3" key="1">
    <citation type="submission" date="2023-02" db="EMBL/GenBank/DDBJ databases">
        <title>Oceanobacillus kimchii IFOP_LL358 isolated form Alexandrium catenella lab strain.</title>
        <authorList>
            <person name="Gajardo G."/>
            <person name="Ueki S."/>
            <person name="Maruyama F."/>
        </authorList>
    </citation>
    <scope>NUCLEOTIDE SEQUENCE [LARGE SCALE GENOMIC DNA]</scope>
    <source>
        <strain evidence="2 3">IFOP_LL358</strain>
    </source>
</reference>
<organism evidence="2 3">
    <name type="scientific">Oceanobacillus kimchii</name>
    <dbReference type="NCBI Taxonomy" id="746691"/>
    <lineage>
        <taxon>Bacteria</taxon>
        <taxon>Bacillati</taxon>
        <taxon>Bacillota</taxon>
        <taxon>Bacilli</taxon>
        <taxon>Bacillales</taxon>
        <taxon>Bacillaceae</taxon>
        <taxon>Oceanobacillus</taxon>
    </lineage>
</organism>
<keyword evidence="1" id="KW-0472">Membrane</keyword>
<evidence type="ECO:0000256" key="1">
    <source>
        <dbReference type="SAM" id="Phobius"/>
    </source>
</evidence>
<dbReference type="InterPro" id="IPR020275">
    <property type="entry name" value="DUF5592"/>
</dbReference>
<sequence>MKYEIPKEIKAKPKILGLEMRELVILLISSLLVLTILRDLVHSVFMIPYFVAVIGFMIYLFMPSGHNPQKRHYESSILFFRHKKSVYHAMDRHKQENIRLRQERRAEGGRQSK</sequence>
<feature type="transmembrane region" description="Helical" evidence="1">
    <location>
        <begin position="43"/>
        <end position="62"/>
    </location>
</feature>
<keyword evidence="1" id="KW-1133">Transmembrane helix</keyword>
<dbReference type="Proteomes" id="UP001275436">
    <property type="component" value="Unassembled WGS sequence"/>
</dbReference>
<dbReference type="Pfam" id="PF17332">
    <property type="entry name" value="DUF5592"/>
    <property type="match status" value="1"/>
</dbReference>